<dbReference type="GO" id="GO:0007059">
    <property type="term" value="P:chromosome segregation"/>
    <property type="evidence" value="ECO:0007669"/>
    <property type="project" value="TreeGrafter"/>
</dbReference>
<proteinExistence type="inferred from homology"/>
<sequence>MLSNLDKITAGKVRTSGITAFNELVITKVYPNPNQPRKQFDDIEELAANIKEHGLLQPITVVKKDDGYMIVSGERRYKAHLHNEAKTIMALILTSSDEQVEELTLIENIQRSDLTDFEVAKYICKLWDSGRYAKKSDLANRIGKKDSFVSKAFGSLKLDTEILKDIEEKKINIPISVMDEIARVGDADTQKKVYEKYNNKEITRDEIKDFKEPISLKSEYFGAFKFICHYFTKVNLDILLGGKPPFHSLNLNKTYHCIIEKVNREQERIQSNDELRFTLKTGKKELESLKELGDDWIKISNNLLENKIYRFWIELSTVQEEIKKEPINHTLERFEDADNDLVEQAKSFTKNFPRKKSFSEQLDEANKLENKFTQLINDGYRDYNSEIKINNEYERIIYRLILQKSPKEVDNKVNKINACISNKDGYTQKLSAERIFLSSDGCSITLDNRYDEIIFNLSKENLELRKEIEELKQNKPTPKEKAPLKDDEPKEIKLLELNENDVYIEYMDNESEHISYNKAKTLIKNSKKEYIKYENTGSEKACNFLNTLPKDILKTGGYLKKQYKF</sequence>
<evidence type="ECO:0000259" key="2">
    <source>
        <dbReference type="SMART" id="SM00470"/>
    </source>
</evidence>
<comment type="similarity">
    <text evidence="1">Belongs to the ParB family.</text>
</comment>
<dbReference type="AlphaFoldDB" id="A0AAD0WQ36"/>
<dbReference type="Proteomes" id="UP000263040">
    <property type="component" value="Chromosome"/>
</dbReference>
<feature type="domain" description="ParB-like N-terminal" evidence="2">
    <location>
        <begin position="22"/>
        <end position="109"/>
    </location>
</feature>
<dbReference type="RefSeq" id="WP_118885867.1">
    <property type="nucleotide sequence ID" value="NZ_CP032100.1"/>
</dbReference>
<evidence type="ECO:0000256" key="1">
    <source>
        <dbReference type="ARBA" id="ARBA00006295"/>
    </source>
</evidence>
<gene>
    <name evidence="3" type="ORF">ASUIS_0820</name>
</gene>
<evidence type="ECO:0000313" key="3">
    <source>
        <dbReference type="EMBL" id="AXX89311.1"/>
    </source>
</evidence>
<dbReference type="InterPro" id="IPR050336">
    <property type="entry name" value="Chromosome_partition/occlusion"/>
</dbReference>
<dbReference type="InterPro" id="IPR003115">
    <property type="entry name" value="ParB_N"/>
</dbReference>
<name>A0AAD0WQ36_9BACT</name>
<dbReference type="PANTHER" id="PTHR33375:SF1">
    <property type="entry name" value="CHROMOSOME-PARTITIONING PROTEIN PARB-RELATED"/>
    <property type="match status" value="1"/>
</dbReference>
<dbReference type="KEGG" id="asui:ASUIS_0820"/>
<dbReference type="Gene3D" id="1.10.10.2830">
    <property type="match status" value="1"/>
</dbReference>
<dbReference type="Pfam" id="PF02195">
    <property type="entry name" value="ParB_N"/>
    <property type="match status" value="1"/>
</dbReference>
<dbReference type="SUPFAM" id="SSF109709">
    <property type="entry name" value="KorB DNA-binding domain-like"/>
    <property type="match status" value="1"/>
</dbReference>
<dbReference type="EMBL" id="CP032100">
    <property type="protein sequence ID" value="AXX89311.1"/>
    <property type="molecule type" value="Genomic_DNA"/>
</dbReference>
<organism evidence="3 4">
    <name type="scientific">Arcobacter suis CECT 7833</name>
    <dbReference type="NCBI Taxonomy" id="663365"/>
    <lineage>
        <taxon>Bacteria</taxon>
        <taxon>Pseudomonadati</taxon>
        <taxon>Campylobacterota</taxon>
        <taxon>Epsilonproteobacteria</taxon>
        <taxon>Campylobacterales</taxon>
        <taxon>Arcobacteraceae</taxon>
        <taxon>Arcobacter</taxon>
    </lineage>
</organism>
<dbReference type="GO" id="GO:0003677">
    <property type="term" value="F:DNA binding"/>
    <property type="evidence" value="ECO:0007669"/>
    <property type="project" value="InterPro"/>
</dbReference>
<reference evidence="3 4" key="1">
    <citation type="submission" date="2018-08" db="EMBL/GenBank/DDBJ databases">
        <title>Complete genome of the Arcobacter suis type strain LMG 26152.</title>
        <authorList>
            <person name="Miller W.G."/>
            <person name="Yee E."/>
            <person name="Bono J.L."/>
        </authorList>
    </citation>
    <scope>NUCLEOTIDE SEQUENCE [LARGE SCALE GENOMIC DNA]</scope>
    <source>
        <strain evidence="3 4">CECT 7833</strain>
    </source>
</reference>
<dbReference type="InterPro" id="IPR036086">
    <property type="entry name" value="ParB/Sulfiredoxin_sf"/>
</dbReference>
<dbReference type="PANTHER" id="PTHR33375">
    <property type="entry name" value="CHROMOSOME-PARTITIONING PROTEIN PARB-RELATED"/>
    <property type="match status" value="1"/>
</dbReference>
<dbReference type="SUPFAM" id="SSF110849">
    <property type="entry name" value="ParB/Sulfiredoxin"/>
    <property type="match status" value="1"/>
</dbReference>
<dbReference type="NCBIfam" id="TIGR00180">
    <property type="entry name" value="parB_part"/>
    <property type="match status" value="1"/>
</dbReference>
<keyword evidence="4" id="KW-1185">Reference proteome</keyword>
<evidence type="ECO:0000313" key="4">
    <source>
        <dbReference type="Proteomes" id="UP000263040"/>
    </source>
</evidence>
<accession>A0AAD0WQ36</accession>
<protein>
    <recommendedName>
        <fullName evidence="2">ParB-like N-terminal domain-containing protein</fullName>
    </recommendedName>
</protein>
<dbReference type="CDD" id="cd16393">
    <property type="entry name" value="SPO0J_N"/>
    <property type="match status" value="1"/>
</dbReference>
<dbReference type="Gene3D" id="3.90.1530.30">
    <property type="match status" value="1"/>
</dbReference>
<dbReference type="SMART" id="SM00470">
    <property type="entry name" value="ParB"/>
    <property type="match status" value="1"/>
</dbReference>
<dbReference type="GO" id="GO:0005694">
    <property type="term" value="C:chromosome"/>
    <property type="evidence" value="ECO:0007669"/>
    <property type="project" value="TreeGrafter"/>
</dbReference>
<dbReference type="InterPro" id="IPR004437">
    <property type="entry name" value="ParB/RepB/Spo0J"/>
</dbReference>